<dbReference type="InterPro" id="IPR011527">
    <property type="entry name" value="ABC1_TM_dom"/>
</dbReference>
<evidence type="ECO:0000256" key="1">
    <source>
        <dbReference type="ARBA" id="ARBA00004651"/>
    </source>
</evidence>
<dbReference type="PROSITE" id="PS00211">
    <property type="entry name" value="ABC_TRANSPORTER_1"/>
    <property type="match status" value="1"/>
</dbReference>
<evidence type="ECO:0000313" key="12">
    <source>
        <dbReference type="Proteomes" id="UP001642900"/>
    </source>
</evidence>
<dbReference type="PROSITE" id="PS50893">
    <property type="entry name" value="ABC_TRANSPORTER_2"/>
    <property type="match status" value="1"/>
</dbReference>
<keyword evidence="4 9" id="KW-0812">Transmembrane</keyword>
<evidence type="ECO:0000256" key="5">
    <source>
        <dbReference type="ARBA" id="ARBA00022741"/>
    </source>
</evidence>
<comment type="subcellular location">
    <subcellularLocation>
        <location evidence="1">Cell membrane</location>
        <topology evidence="1">Multi-pass membrane protein</topology>
    </subcellularLocation>
</comment>
<dbReference type="InterPro" id="IPR027417">
    <property type="entry name" value="P-loop_NTPase"/>
</dbReference>
<dbReference type="InterPro" id="IPR017871">
    <property type="entry name" value="ABC_transporter-like_CS"/>
</dbReference>
<reference evidence="11 12" key="1">
    <citation type="submission" date="2020-02" db="EMBL/GenBank/DDBJ databases">
        <title>Genome sequence of strain CCNWXJ40-4.</title>
        <authorList>
            <person name="Gao J."/>
            <person name="Sun J."/>
        </authorList>
    </citation>
    <scope>NUCLEOTIDE SEQUENCE [LARGE SCALE GENOMIC DNA]</scope>
    <source>
        <strain evidence="11 12">CCNWXJ 40-4</strain>
    </source>
</reference>
<keyword evidence="5" id="KW-0547">Nucleotide-binding</keyword>
<name>A0A6G4W6W7_9HYPH</name>
<evidence type="ECO:0000256" key="8">
    <source>
        <dbReference type="ARBA" id="ARBA00023136"/>
    </source>
</evidence>
<accession>A0A6G4W6W7</accession>
<dbReference type="InterPro" id="IPR003439">
    <property type="entry name" value="ABC_transporter-like_ATP-bd"/>
</dbReference>
<comment type="similarity">
    <text evidence="2">Belongs to the ABC transporter superfamily.</text>
</comment>
<dbReference type="PANTHER" id="PTHR11384:SF59">
    <property type="entry name" value="LYSOSOMAL COBALAMIN TRANSPORTER ABCD4"/>
    <property type="match status" value="1"/>
</dbReference>
<dbReference type="GO" id="GO:0005524">
    <property type="term" value="F:ATP binding"/>
    <property type="evidence" value="ECO:0007669"/>
    <property type="project" value="UniProtKB-KW"/>
</dbReference>
<dbReference type="GO" id="GO:0016887">
    <property type="term" value="F:ATP hydrolysis activity"/>
    <property type="evidence" value="ECO:0007669"/>
    <property type="project" value="InterPro"/>
</dbReference>
<dbReference type="Pfam" id="PF00005">
    <property type="entry name" value="ABC_tran"/>
    <property type="match status" value="1"/>
</dbReference>
<dbReference type="InterPro" id="IPR050835">
    <property type="entry name" value="ABC_transporter_sub-D"/>
</dbReference>
<proteinExistence type="inferred from homology"/>
<keyword evidence="3" id="KW-0813">Transport</keyword>
<organism evidence="11 12">
    <name type="scientific">Allomesorhizobium camelthorni</name>
    <dbReference type="NCBI Taxonomy" id="475069"/>
    <lineage>
        <taxon>Bacteria</taxon>
        <taxon>Pseudomonadati</taxon>
        <taxon>Pseudomonadota</taxon>
        <taxon>Alphaproteobacteria</taxon>
        <taxon>Hyphomicrobiales</taxon>
        <taxon>Phyllobacteriaceae</taxon>
        <taxon>Allomesorhizobium</taxon>
    </lineage>
</organism>
<dbReference type="PANTHER" id="PTHR11384">
    <property type="entry name" value="ATP-BINDING CASSETTE, SUB-FAMILY D MEMBER"/>
    <property type="match status" value="1"/>
</dbReference>
<evidence type="ECO:0000256" key="6">
    <source>
        <dbReference type="ARBA" id="ARBA00022840"/>
    </source>
</evidence>
<protein>
    <submittedName>
        <fullName evidence="11">ABC transporter ATP-binding protein/permease</fullName>
    </submittedName>
</protein>
<dbReference type="SUPFAM" id="SSF90123">
    <property type="entry name" value="ABC transporter transmembrane region"/>
    <property type="match status" value="1"/>
</dbReference>
<keyword evidence="12" id="KW-1185">Reference proteome</keyword>
<evidence type="ECO:0000256" key="9">
    <source>
        <dbReference type="SAM" id="Phobius"/>
    </source>
</evidence>
<dbReference type="Pfam" id="PF06472">
    <property type="entry name" value="ABC_membrane_2"/>
    <property type="match status" value="1"/>
</dbReference>
<evidence type="ECO:0000313" key="11">
    <source>
        <dbReference type="EMBL" id="NGO50294.1"/>
    </source>
</evidence>
<feature type="transmembrane region" description="Helical" evidence="9">
    <location>
        <begin position="153"/>
        <end position="172"/>
    </location>
</feature>
<sequence length="638" mass="69743">MCGFWGLMRAYWFSNRWKEAWTLTVVIALFTAASSKTSVWMAEASGELVNSIAYFHDPGNASPLATVLGNAGLLVLLVILKDAGIIGVRHLFSTTLHRKWRGWLNGRFNEALLDANHTHFHLQHGARDQDGAPLAPPDNIDQRVQESIKGMTGGAIGLAMGVMGVAASLFFVGQKLLETSTVVAGLEFLGVYGGAIVAFAAVAAYVPLNTFIALKLGRILEQLTIAIQRAEGSYRSELTTLLRRSFHVAAARGEVVQKEMHESLYTDIDRTWSRLNWFHSGYMSFEKIYDFLGSRIVAYGPGLLPYMHEKISLKGYITGAELVNSLISQCSWFIHVMPAIATLKANARRVSDLANAIEQVQQPAEFYRSTGRCDFRFGNQHAVFGLTVRDLELLHEGDDATPFVTAANLRFRRGEWTFMKGESGCGKTSLLKAINGLWPHGGGDVVFPEGVRSFYASQDIRLSRVSLKQLVCLPESHCGHSDAAASSALHKAGLGEFIEFLGETCRDGKCWDEVLSGGQKQKLVLARILLHRPGLLFLDEATGALDVAAKTAFHQAIKDNCPGITVISVMHEASPPKSATGAEFYDSVLSIADGVAVKHPLRATLPAELTTILEQPVAVSRLGIPRLRRKDGTSQPIR</sequence>
<evidence type="ECO:0000256" key="2">
    <source>
        <dbReference type="ARBA" id="ARBA00005417"/>
    </source>
</evidence>
<dbReference type="RefSeq" id="WP_165023627.1">
    <property type="nucleotide sequence ID" value="NZ_JAAKZF010000002.1"/>
</dbReference>
<feature type="domain" description="ABC transporter" evidence="10">
    <location>
        <begin position="388"/>
        <end position="625"/>
    </location>
</feature>
<dbReference type="GO" id="GO:0140359">
    <property type="term" value="F:ABC-type transporter activity"/>
    <property type="evidence" value="ECO:0007669"/>
    <property type="project" value="InterPro"/>
</dbReference>
<dbReference type="Gene3D" id="1.20.1560.10">
    <property type="entry name" value="ABC transporter type 1, transmembrane domain"/>
    <property type="match status" value="1"/>
</dbReference>
<keyword evidence="8 9" id="KW-0472">Membrane</keyword>
<keyword evidence="7 9" id="KW-1133">Transmembrane helix</keyword>
<dbReference type="AlphaFoldDB" id="A0A6G4W6W7"/>
<dbReference type="SMART" id="SM00382">
    <property type="entry name" value="AAA"/>
    <property type="match status" value="1"/>
</dbReference>
<dbReference type="Proteomes" id="UP001642900">
    <property type="component" value="Unassembled WGS sequence"/>
</dbReference>
<evidence type="ECO:0000256" key="3">
    <source>
        <dbReference type="ARBA" id="ARBA00022448"/>
    </source>
</evidence>
<dbReference type="InterPro" id="IPR003593">
    <property type="entry name" value="AAA+_ATPase"/>
</dbReference>
<evidence type="ECO:0000259" key="10">
    <source>
        <dbReference type="PROSITE" id="PS50893"/>
    </source>
</evidence>
<dbReference type="GO" id="GO:0005886">
    <property type="term" value="C:plasma membrane"/>
    <property type="evidence" value="ECO:0007669"/>
    <property type="project" value="UniProtKB-SubCell"/>
</dbReference>
<dbReference type="SUPFAM" id="SSF52540">
    <property type="entry name" value="P-loop containing nucleoside triphosphate hydrolases"/>
    <property type="match status" value="1"/>
</dbReference>
<feature type="transmembrane region" description="Helical" evidence="9">
    <location>
        <begin position="192"/>
        <end position="214"/>
    </location>
</feature>
<evidence type="ECO:0000256" key="4">
    <source>
        <dbReference type="ARBA" id="ARBA00022692"/>
    </source>
</evidence>
<keyword evidence="6 11" id="KW-0067">ATP-binding</keyword>
<gene>
    <name evidence="11" type="ORF">G6N73_03725</name>
</gene>
<dbReference type="InterPro" id="IPR036640">
    <property type="entry name" value="ABC1_TM_sf"/>
</dbReference>
<evidence type="ECO:0000256" key="7">
    <source>
        <dbReference type="ARBA" id="ARBA00022989"/>
    </source>
</evidence>
<dbReference type="Gene3D" id="3.40.50.300">
    <property type="entry name" value="P-loop containing nucleotide triphosphate hydrolases"/>
    <property type="match status" value="1"/>
</dbReference>
<dbReference type="EMBL" id="JAAKZF010000002">
    <property type="protein sequence ID" value="NGO50294.1"/>
    <property type="molecule type" value="Genomic_DNA"/>
</dbReference>
<comment type="caution">
    <text evidence="11">The sequence shown here is derived from an EMBL/GenBank/DDBJ whole genome shotgun (WGS) entry which is preliminary data.</text>
</comment>